<evidence type="ECO:0000256" key="1">
    <source>
        <dbReference type="ARBA" id="ARBA00023027"/>
    </source>
</evidence>
<dbReference type="PANTHER" id="PTHR43574">
    <property type="entry name" value="EPIMERASE-RELATED"/>
    <property type="match status" value="1"/>
</dbReference>
<dbReference type="InterPro" id="IPR036291">
    <property type="entry name" value="NAD(P)-bd_dom_sf"/>
</dbReference>
<evidence type="ECO:0000313" key="3">
    <source>
        <dbReference type="EMBL" id="SVB48372.1"/>
    </source>
</evidence>
<dbReference type="Pfam" id="PF16363">
    <property type="entry name" value="GDP_Man_Dehyd"/>
    <property type="match status" value="1"/>
</dbReference>
<dbReference type="AlphaFoldDB" id="A0A382EDI2"/>
<proteinExistence type="predicted"/>
<dbReference type="InterPro" id="IPR016040">
    <property type="entry name" value="NAD(P)-bd_dom"/>
</dbReference>
<accession>A0A382EDI2</accession>
<dbReference type="SUPFAM" id="SSF51735">
    <property type="entry name" value="NAD(P)-binding Rossmann-fold domains"/>
    <property type="match status" value="1"/>
</dbReference>
<gene>
    <name evidence="3" type="ORF">METZ01_LOCUS201226</name>
</gene>
<sequence>MMTIFVTGAAGFIGYHICEALLARGDSVFGIDNLNDYYDVALKKARLARLQQHGSFKFALADICDVGALNHAVADAGDVRAVLHLAAQAGVRYSLINPSAYVNTNIVGQLNILEM</sequence>
<protein>
    <recommendedName>
        <fullName evidence="2">NAD(P)-binding domain-containing protein</fullName>
    </recommendedName>
</protein>
<evidence type="ECO:0000259" key="2">
    <source>
        <dbReference type="Pfam" id="PF16363"/>
    </source>
</evidence>
<feature type="non-terminal residue" evidence="3">
    <location>
        <position position="115"/>
    </location>
</feature>
<dbReference type="Gene3D" id="3.40.50.720">
    <property type="entry name" value="NAD(P)-binding Rossmann-like Domain"/>
    <property type="match status" value="1"/>
</dbReference>
<dbReference type="EMBL" id="UINC01043812">
    <property type="protein sequence ID" value="SVB48372.1"/>
    <property type="molecule type" value="Genomic_DNA"/>
</dbReference>
<feature type="domain" description="NAD(P)-binding" evidence="2">
    <location>
        <begin position="5"/>
        <end position="115"/>
    </location>
</feature>
<keyword evidence="1" id="KW-0520">NAD</keyword>
<organism evidence="3">
    <name type="scientific">marine metagenome</name>
    <dbReference type="NCBI Taxonomy" id="408172"/>
    <lineage>
        <taxon>unclassified sequences</taxon>
        <taxon>metagenomes</taxon>
        <taxon>ecological metagenomes</taxon>
    </lineage>
</organism>
<reference evidence="3" key="1">
    <citation type="submission" date="2018-05" db="EMBL/GenBank/DDBJ databases">
        <authorList>
            <person name="Lanie J.A."/>
            <person name="Ng W.-L."/>
            <person name="Kazmierczak K.M."/>
            <person name="Andrzejewski T.M."/>
            <person name="Davidsen T.M."/>
            <person name="Wayne K.J."/>
            <person name="Tettelin H."/>
            <person name="Glass J.I."/>
            <person name="Rusch D."/>
            <person name="Podicherti R."/>
            <person name="Tsui H.-C.T."/>
            <person name="Winkler M.E."/>
        </authorList>
    </citation>
    <scope>NUCLEOTIDE SEQUENCE</scope>
</reference>
<name>A0A382EDI2_9ZZZZ</name>